<evidence type="ECO:0000256" key="3">
    <source>
        <dbReference type="ARBA" id="ARBA00023274"/>
    </source>
</evidence>
<accession>A0A7T8H0N2</accession>
<gene>
    <name evidence="4" type="ORF">FKW44_015560</name>
</gene>
<dbReference type="PANTHER" id="PTHR13479">
    <property type="entry name" value="30S RIBOSOMAL PROTEIN S18"/>
    <property type="match status" value="1"/>
</dbReference>
<dbReference type="PANTHER" id="PTHR13479:SF40">
    <property type="entry name" value="SMALL RIBOSOMAL SUBUNIT PROTEIN BS18M"/>
    <property type="match status" value="1"/>
</dbReference>
<name>A0A7T8H0N2_CALRO</name>
<keyword evidence="2 4" id="KW-0689">Ribosomal protein</keyword>
<proteinExistence type="inferred from homology"/>
<dbReference type="SUPFAM" id="SSF46911">
    <property type="entry name" value="Ribosomal protein S18"/>
    <property type="match status" value="1"/>
</dbReference>
<keyword evidence="5" id="KW-1185">Reference proteome</keyword>
<dbReference type="GO" id="GO:0070181">
    <property type="term" value="F:small ribosomal subunit rRNA binding"/>
    <property type="evidence" value="ECO:0007669"/>
    <property type="project" value="TreeGrafter"/>
</dbReference>
<comment type="similarity">
    <text evidence="1">Belongs to the bacterial ribosomal protein bS18 family.</text>
</comment>
<reference evidence="5" key="1">
    <citation type="submission" date="2021-01" db="EMBL/GenBank/DDBJ databases">
        <title>Caligus Genome Assembly.</title>
        <authorList>
            <person name="Gallardo-Escarate C."/>
        </authorList>
    </citation>
    <scope>NUCLEOTIDE SEQUENCE [LARGE SCALE GENOMIC DNA]</scope>
</reference>
<dbReference type="InterPro" id="IPR001648">
    <property type="entry name" value="Ribosomal_bS18"/>
</dbReference>
<dbReference type="GO" id="GO:0005763">
    <property type="term" value="C:mitochondrial small ribosomal subunit"/>
    <property type="evidence" value="ECO:0007669"/>
    <property type="project" value="TreeGrafter"/>
</dbReference>
<protein>
    <submittedName>
        <fullName evidence="4">28S ribosomal protein S18c_ mitochondriallike</fullName>
    </submittedName>
</protein>
<dbReference type="GO" id="GO:0032543">
    <property type="term" value="P:mitochondrial translation"/>
    <property type="evidence" value="ECO:0007669"/>
    <property type="project" value="TreeGrafter"/>
</dbReference>
<organism evidence="4 5">
    <name type="scientific">Caligus rogercresseyi</name>
    <name type="common">Sea louse</name>
    <dbReference type="NCBI Taxonomy" id="217165"/>
    <lineage>
        <taxon>Eukaryota</taxon>
        <taxon>Metazoa</taxon>
        <taxon>Ecdysozoa</taxon>
        <taxon>Arthropoda</taxon>
        <taxon>Crustacea</taxon>
        <taxon>Multicrustacea</taxon>
        <taxon>Hexanauplia</taxon>
        <taxon>Copepoda</taxon>
        <taxon>Siphonostomatoida</taxon>
        <taxon>Caligidae</taxon>
        <taxon>Caligus</taxon>
    </lineage>
</organism>
<dbReference type="InterPro" id="IPR036870">
    <property type="entry name" value="Ribosomal_bS18_sf"/>
</dbReference>
<evidence type="ECO:0000313" key="5">
    <source>
        <dbReference type="Proteomes" id="UP000595437"/>
    </source>
</evidence>
<evidence type="ECO:0000313" key="4">
    <source>
        <dbReference type="EMBL" id="QQP41253.1"/>
    </source>
</evidence>
<dbReference type="GO" id="GO:0003735">
    <property type="term" value="F:structural constituent of ribosome"/>
    <property type="evidence" value="ECO:0007669"/>
    <property type="project" value="InterPro"/>
</dbReference>
<dbReference type="OrthoDB" id="10066799at2759"/>
<dbReference type="EMBL" id="CP045899">
    <property type="protein sequence ID" value="QQP41253.1"/>
    <property type="molecule type" value="Genomic_DNA"/>
</dbReference>
<dbReference type="Proteomes" id="UP000595437">
    <property type="component" value="Chromosome 10"/>
</dbReference>
<evidence type="ECO:0000256" key="1">
    <source>
        <dbReference type="ARBA" id="ARBA00005589"/>
    </source>
</evidence>
<keyword evidence="3" id="KW-0687">Ribonucleoprotein</keyword>
<evidence type="ECO:0000256" key="2">
    <source>
        <dbReference type="ARBA" id="ARBA00022980"/>
    </source>
</evidence>
<dbReference type="AlphaFoldDB" id="A0A7T8H0N2"/>
<sequence>PYEFESAMCILCPRRYDIPIRPDYKNPKLLAQFVSPHTGLVYKPHITGLCQSMQEELEIEVKRAQDLG</sequence>
<dbReference type="Gene3D" id="4.10.640.10">
    <property type="entry name" value="Ribosomal protein S18"/>
    <property type="match status" value="1"/>
</dbReference>
<feature type="non-terminal residue" evidence="4">
    <location>
        <position position="1"/>
    </location>
</feature>
<dbReference type="Pfam" id="PF01084">
    <property type="entry name" value="Ribosomal_S18"/>
    <property type="match status" value="1"/>
</dbReference>